<keyword evidence="3" id="KW-1185">Reference proteome</keyword>
<protein>
    <submittedName>
        <fullName evidence="2">Uncharacterized protein</fullName>
    </submittedName>
</protein>
<feature type="transmembrane region" description="Helical" evidence="1">
    <location>
        <begin position="6"/>
        <end position="23"/>
    </location>
</feature>
<name>A0A2K8SQV9_9NOSO</name>
<proteinExistence type="predicted"/>
<dbReference type="EMBL" id="CP024785">
    <property type="protein sequence ID" value="AUB37817.1"/>
    <property type="molecule type" value="Genomic_DNA"/>
</dbReference>
<evidence type="ECO:0000256" key="1">
    <source>
        <dbReference type="SAM" id="Phobius"/>
    </source>
</evidence>
<reference evidence="2 3" key="1">
    <citation type="submission" date="2017-11" db="EMBL/GenBank/DDBJ databases">
        <title>Complete genome of a free-living desiccation-tolerant cyanobacterium and its photosynthetic adaptation to extreme terrestrial habitat.</title>
        <authorList>
            <person name="Shang J."/>
        </authorList>
    </citation>
    <scope>NUCLEOTIDE SEQUENCE [LARGE SCALE GENOMIC DNA]</scope>
    <source>
        <strain evidence="2 3">CCNUN1</strain>
    </source>
</reference>
<accession>A0A2K8SQV9</accession>
<organism evidence="2 3">
    <name type="scientific">Nostoc flagelliforme CCNUN1</name>
    <dbReference type="NCBI Taxonomy" id="2038116"/>
    <lineage>
        <taxon>Bacteria</taxon>
        <taxon>Bacillati</taxon>
        <taxon>Cyanobacteriota</taxon>
        <taxon>Cyanophyceae</taxon>
        <taxon>Nostocales</taxon>
        <taxon>Nostocaceae</taxon>
        <taxon>Nostoc</taxon>
    </lineage>
</organism>
<dbReference type="KEGG" id="nfl:COO91_03769"/>
<dbReference type="Proteomes" id="UP000232003">
    <property type="component" value="Chromosome"/>
</dbReference>
<gene>
    <name evidence="2" type="ORF">COO91_03769</name>
</gene>
<keyword evidence="1" id="KW-0812">Transmembrane</keyword>
<sequence length="43" mass="5145">MGATCGIIFLSITTLSLWIFKVYRREQFKFKVYIDYIHGIMQI</sequence>
<keyword evidence="1" id="KW-1133">Transmembrane helix</keyword>
<evidence type="ECO:0000313" key="3">
    <source>
        <dbReference type="Proteomes" id="UP000232003"/>
    </source>
</evidence>
<evidence type="ECO:0000313" key="2">
    <source>
        <dbReference type="EMBL" id="AUB37817.1"/>
    </source>
</evidence>
<keyword evidence="1" id="KW-0472">Membrane</keyword>
<dbReference type="AlphaFoldDB" id="A0A2K8SQV9"/>